<comment type="pathway">
    <text evidence="3 14">Purine metabolism; IMP biosynthesis via de novo pathway; N(1)-(5-phospho-D-ribosyl)glycinamide from 5-phospho-alpha-D-ribose 1-diphosphate: step 2/2.</text>
</comment>
<dbReference type="GO" id="GO:0006189">
    <property type="term" value="P:'de novo' IMP biosynthetic process"/>
    <property type="evidence" value="ECO:0007669"/>
    <property type="project" value="UniProtKB-UniRule"/>
</dbReference>
<dbReference type="InterPro" id="IPR011054">
    <property type="entry name" value="Rudment_hybrid_motif"/>
</dbReference>
<evidence type="ECO:0000256" key="10">
    <source>
        <dbReference type="ARBA" id="ARBA00023211"/>
    </source>
</evidence>
<dbReference type="Pfam" id="PF02843">
    <property type="entry name" value="GARS_C"/>
    <property type="match status" value="1"/>
</dbReference>
<dbReference type="InterPro" id="IPR013815">
    <property type="entry name" value="ATP_grasp_subdomain_1"/>
</dbReference>
<dbReference type="Proteomes" id="UP000011568">
    <property type="component" value="Unassembled WGS sequence"/>
</dbReference>
<dbReference type="PATRIC" id="fig|931277.6.peg.1249"/>
<evidence type="ECO:0000256" key="6">
    <source>
        <dbReference type="ARBA" id="ARBA00022741"/>
    </source>
</evidence>
<dbReference type="GO" id="GO:0004637">
    <property type="term" value="F:phosphoribosylamine-glycine ligase activity"/>
    <property type="evidence" value="ECO:0007669"/>
    <property type="project" value="UniProtKB-UniRule"/>
</dbReference>
<dbReference type="EC" id="6.3.4.13" evidence="4 14"/>
<evidence type="ECO:0000313" key="17">
    <source>
        <dbReference type="EMBL" id="EMA46396.1"/>
    </source>
</evidence>
<keyword evidence="18" id="KW-1185">Reference proteome</keyword>
<dbReference type="InterPro" id="IPR011761">
    <property type="entry name" value="ATP-grasp"/>
</dbReference>
<dbReference type="GO" id="GO:0046872">
    <property type="term" value="F:metal ion binding"/>
    <property type="evidence" value="ECO:0007669"/>
    <property type="project" value="InterPro"/>
</dbReference>
<dbReference type="SMART" id="SM01209">
    <property type="entry name" value="GARS_A"/>
    <property type="match status" value="1"/>
</dbReference>
<dbReference type="Pfam" id="PF01071">
    <property type="entry name" value="GARS_A"/>
    <property type="match status" value="1"/>
</dbReference>
<proteinExistence type="inferred from homology"/>
<dbReference type="InterPro" id="IPR037123">
    <property type="entry name" value="PRibGlycinamide_synth_C_sf"/>
</dbReference>
<dbReference type="InterPro" id="IPR020562">
    <property type="entry name" value="PRibGlycinamide_synth_N"/>
</dbReference>
<dbReference type="PANTHER" id="PTHR43472:SF1">
    <property type="entry name" value="PHOSPHORIBOSYLAMINE--GLYCINE LIGASE, CHLOROPLASTIC"/>
    <property type="match status" value="1"/>
</dbReference>
<evidence type="ECO:0000259" key="16">
    <source>
        <dbReference type="PROSITE" id="PS50975"/>
    </source>
</evidence>
<dbReference type="SUPFAM" id="SSF56059">
    <property type="entry name" value="Glutathione synthetase ATP-binding domain-like"/>
    <property type="match status" value="1"/>
</dbReference>
<organism evidence="17 18">
    <name type="scientific">Halococcus morrhuae DSM 1307</name>
    <dbReference type="NCBI Taxonomy" id="931277"/>
    <lineage>
        <taxon>Archaea</taxon>
        <taxon>Methanobacteriati</taxon>
        <taxon>Methanobacteriota</taxon>
        <taxon>Stenosarchaea group</taxon>
        <taxon>Halobacteria</taxon>
        <taxon>Halobacteriales</taxon>
        <taxon>Halococcaceae</taxon>
        <taxon>Halococcus</taxon>
    </lineage>
</organism>
<dbReference type="PANTHER" id="PTHR43472">
    <property type="entry name" value="PHOSPHORIBOSYLAMINE--GLYCINE LIGASE"/>
    <property type="match status" value="1"/>
</dbReference>
<keyword evidence="8 15" id="KW-0067">ATP-binding</keyword>
<dbReference type="Pfam" id="PF02844">
    <property type="entry name" value="GARS_N"/>
    <property type="match status" value="1"/>
</dbReference>
<dbReference type="HAMAP" id="MF_00138">
    <property type="entry name" value="GARS"/>
    <property type="match status" value="1"/>
</dbReference>
<name>M0ML53_HALMO</name>
<comment type="caution">
    <text evidence="17">The sequence shown here is derived from an EMBL/GenBank/DDBJ whole genome shotgun (WGS) entry which is preliminary data.</text>
</comment>
<dbReference type="InterPro" id="IPR000115">
    <property type="entry name" value="PRibGlycinamide_synth"/>
</dbReference>
<evidence type="ECO:0000313" key="18">
    <source>
        <dbReference type="Proteomes" id="UP000011568"/>
    </source>
</evidence>
<dbReference type="Gene3D" id="3.30.470.20">
    <property type="entry name" value="ATP-grasp fold, B domain"/>
    <property type="match status" value="1"/>
</dbReference>
<dbReference type="EMBL" id="AOMC01000091">
    <property type="protein sequence ID" value="EMA46396.1"/>
    <property type="molecule type" value="Genomic_DNA"/>
</dbReference>
<evidence type="ECO:0000256" key="2">
    <source>
        <dbReference type="ARBA" id="ARBA00001946"/>
    </source>
</evidence>
<evidence type="ECO:0000256" key="12">
    <source>
        <dbReference type="ARBA" id="ARBA00042242"/>
    </source>
</evidence>
<evidence type="ECO:0000256" key="13">
    <source>
        <dbReference type="ARBA" id="ARBA00042864"/>
    </source>
</evidence>
<dbReference type="SMART" id="SM01210">
    <property type="entry name" value="GARS_C"/>
    <property type="match status" value="1"/>
</dbReference>
<comment type="cofactor">
    <cofactor evidence="1">
        <name>Mn(2+)</name>
        <dbReference type="ChEBI" id="CHEBI:29035"/>
    </cofactor>
</comment>
<keyword evidence="7 14" id="KW-0658">Purine biosynthesis</keyword>
<evidence type="ECO:0000256" key="14">
    <source>
        <dbReference type="HAMAP-Rule" id="MF_00138"/>
    </source>
</evidence>
<dbReference type="NCBIfam" id="TIGR00877">
    <property type="entry name" value="purD"/>
    <property type="match status" value="1"/>
</dbReference>
<keyword evidence="9" id="KW-0460">Magnesium</keyword>
<evidence type="ECO:0000256" key="15">
    <source>
        <dbReference type="PROSITE-ProRule" id="PRU00409"/>
    </source>
</evidence>
<dbReference type="PROSITE" id="PS50975">
    <property type="entry name" value="ATP_GRASP"/>
    <property type="match status" value="1"/>
</dbReference>
<dbReference type="Gene3D" id="3.40.50.20">
    <property type="match status" value="1"/>
</dbReference>
<protein>
    <recommendedName>
        <fullName evidence="4 14">Phosphoribosylamine--glycine ligase</fullName>
        <ecNumber evidence="4 14">6.3.4.13</ecNumber>
    </recommendedName>
    <alternativeName>
        <fullName evidence="14">GARS</fullName>
    </alternativeName>
    <alternativeName>
        <fullName evidence="12 14">Glycinamide ribonucleotide synthetase</fullName>
    </alternativeName>
    <alternativeName>
        <fullName evidence="13 14">Phosphoribosylglycinamide synthetase</fullName>
    </alternativeName>
</protein>
<evidence type="ECO:0000256" key="8">
    <source>
        <dbReference type="ARBA" id="ARBA00022840"/>
    </source>
</evidence>
<dbReference type="GO" id="GO:0005524">
    <property type="term" value="F:ATP binding"/>
    <property type="evidence" value="ECO:0007669"/>
    <property type="project" value="UniProtKB-UniRule"/>
</dbReference>
<dbReference type="eggNOG" id="arCOG04415">
    <property type="taxonomic scope" value="Archaea"/>
</dbReference>
<sequence>MHETVLLVGGGGREHAIARALADSDAELYGCAGTRNPGIADLAAGFESLDTTTPQAVVAYAEEVDATLAVVGPEAPLQAGVADALAENGVFPFGPRADAARIETDKAYQRRFMREHDIPGCPGFATFDDTERACEHIDDSDGDLVVKPAGLTGGKGVRVIGEQLTPEEAKEYLRESDYDRVVLEERLVGEEFTVQAFVADGEVRTTPAVQDHKRAYEGDEGPNTGGMGSYSAATRELPFMTEADYDAAVSIIEETVDALDDYTGVLYGQFMLTAEGPTVVEFNARFGDPEAMNTLPLLDTDFLDVLTAARDGDLPELAFNERATVCKYAVPAGYPEDPDAGAKVGIDPESAGDALLFYASVDERDDGIYTTTSRAFAVVGVAESIEEAEEIAADALDAADTDGLRVREDIGTADLVESRIEHMAELRGHEG</sequence>
<dbReference type="GO" id="GO:0009113">
    <property type="term" value="P:purine nucleobase biosynthetic process"/>
    <property type="evidence" value="ECO:0007669"/>
    <property type="project" value="InterPro"/>
</dbReference>
<evidence type="ECO:0000256" key="1">
    <source>
        <dbReference type="ARBA" id="ARBA00001936"/>
    </source>
</evidence>
<evidence type="ECO:0000256" key="4">
    <source>
        <dbReference type="ARBA" id="ARBA00013255"/>
    </source>
</evidence>
<comment type="cofactor">
    <cofactor evidence="2">
        <name>Mg(2+)</name>
        <dbReference type="ChEBI" id="CHEBI:18420"/>
    </cofactor>
</comment>
<feature type="domain" description="ATP-grasp" evidence="16">
    <location>
        <begin position="110"/>
        <end position="311"/>
    </location>
</feature>
<comment type="catalytic activity">
    <reaction evidence="14">
        <text>5-phospho-beta-D-ribosylamine + glycine + ATP = N(1)-(5-phospho-beta-D-ribosyl)glycinamide + ADP + phosphate + H(+)</text>
        <dbReference type="Rhea" id="RHEA:17453"/>
        <dbReference type="ChEBI" id="CHEBI:15378"/>
        <dbReference type="ChEBI" id="CHEBI:30616"/>
        <dbReference type="ChEBI" id="CHEBI:43474"/>
        <dbReference type="ChEBI" id="CHEBI:57305"/>
        <dbReference type="ChEBI" id="CHEBI:58681"/>
        <dbReference type="ChEBI" id="CHEBI:143788"/>
        <dbReference type="ChEBI" id="CHEBI:456216"/>
        <dbReference type="EC" id="6.3.4.13"/>
    </reaction>
</comment>
<dbReference type="SUPFAM" id="SSF52440">
    <property type="entry name" value="PreATP-grasp domain"/>
    <property type="match status" value="1"/>
</dbReference>
<dbReference type="InterPro" id="IPR016185">
    <property type="entry name" value="PreATP-grasp_dom_sf"/>
</dbReference>
<evidence type="ECO:0000256" key="5">
    <source>
        <dbReference type="ARBA" id="ARBA00022598"/>
    </source>
</evidence>
<gene>
    <name evidence="14" type="primary">purD</name>
    <name evidence="17" type="ORF">C448_06433</name>
</gene>
<dbReference type="RefSeq" id="WP_004052906.1">
    <property type="nucleotide sequence ID" value="NZ_AOMC01000091.1"/>
</dbReference>
<dbReference type="Gene3D" id="3.30.1490.20">
    <property type="entry name" value="ATP-grasp fold, A domain"/>
    <property type="match status" value="1"/>
</dbReference>
<keyword evidence="5 14" id="KW-0436">Ligase</keyword>
<comment type="similarity">
    <text evidence="11 14">Belongs to the GARS family.</text>
</comment>
<dbReference type="STRING" id="931277.C448_06433"/>
<dbReference type="UniPathway" id="UPA00074">
    <property type="reaction ID" value="UER00125"/>
</dbReference>
<accession>M0ML53</accession>
<reference evidence="17 18" key="1">
    <citation type="journal article" date="2014" name="PLoS Genet.">
        <title>Phylogenetically driven sequencing of extremely halophilic archaea reveals strategies for static and dynamic osmo-response.</title>
        <authorList>
            <person name="Becker E.A."/>
            <person name="Seitzer P.M."/>
            <person name="Tritt A."/>
            <person name="Larsen D."/>
            <person name="Krusor M."/>
            <person name="Yao A.I."/>
            <person name="Wu D."/>
            <person name="Madern D."/>
            <person name="Eisen J.A."/>
            <person name="Darling A.E."/>
            <person name="Facciotti M.T."/>
        </authorList>
    </citation>
    <scope>NUCLEOTIDE SEQUENCE [LARGE SCALE GENOMIC DNA]</scope>
    <source>
        <strain evidence="17 18">DSM 1307</strain>
    </source>
</reference>
<dbReference type="InterPro" id="IPR020561">
    <property type="entry name" value="PRibGlycinamid_synth_ATP-grasp"/>
</dbReference>
<evidence type="ECO:0000256" key="3">
    <source>
        <dbReference type="ARBA" id="ARBA00005174"/>
    </source>
</evidence>
<dbReference type="OrthoDB" id="146558at2157"/>
<evidence type="ECO:0000256" key="7">
    <source>
        <dbReference type="ARBA" id="ARBA00022755"/>
    </source>
</evidence>
<keyword evidence="10" id="KW-0464">Manganese</keyword>
<evidence type="ECO:0000256" key="9">
    <source>
        <dbReference type="ARBA" id="ARBA00022842"/>
    </source>
</evidence>
<dbReference type="Gene3D" id="3.90.600.10">
    <property type="entry name" value="Phosphoribosylglycinamide synthetase, C-terminal domain"/>
    <property type="match status" value="1"/>
</dbReference>
<dbReference type="InterPro" id="IPR020560">
    <property type="entry name" value="PRibGlycinamide_synth_C-dom"/>
</dbReference>
<dbReference type="SUPFAM" id="SSF51246">
    <property type="entry name" value="Rudiment single hybrid motif"/>
    <property type="match status" value="1"/>
</dbReference>
<evidence type="ECO:0000256" key="11">
    <source>
        <dbReference type="ARBA" id="ARBA00038345"/>
    </source>
</evidence>
<keyword evidence="6 15" id="KW-0547">Nucleotide-binding</keyword>
<dbReference type="AlphaFoldDB" id="M0ML53"/>
<dbReference type="InterPro" id="IPR020559">
    <property type="entry name" value="PRibGlycinamide_synth_CS"/>
</dbReference>
<dbReference type="PROSITE" id="PS00184">
    <property type="entry name" value="GARS"/>
    <property type="match status" value="1"/>
</dbReference>